<feature type="compositionally biased region" description="Acidic residues" evidence="1">
    <location>
        <begin position="167"/>
        <end position="177"/>
    </location>
</feature>
<evidence type="ECO:0000313" key="3">
    <source>
        <dbReference type="Proteomes" id="UP001174934"/>
    </source>
</evidence>
<sequence>MFGPAAAVLGLSVPYRQPPPLPQGVNGSSGSGSGNLNNGADGNGGTASWSMAFHSMLESILRDGEDMAVMVAYGTIRRHFRRLRHLLDEVTVPRVVVVDAAEGGNVLVDFDPESGEEGLVRISGLRDWSYCVFGDPLLASVFSDEPPPSEEFLAGFNNGNGGKWSSGEEETETETETETSAAGMALNRDLIEDTETAGTRLLLYQMYHATVSIVKEFYRPRTQSSRRELEARKRLTEALARLEQVHEDPKRRHQRPNGEMSPAKRARQDDGGGGG</sequence>
<proteinExistence type="predicted"/>
<dbReference type="AlphaFoldDB" id="A0AA39W430"/>
<feature type="region of interest" description="Disordered" evidence="1">
    <location>
        <begin position="240"/>
        <end position="275"/>
    </location>
</feature>
<evidence type="ECO:0000313" key="2">
    <source>
        <dbReference type="EMBL" id="KAK0610494.1"/>
    </source>
</evidence>
<evidence type="ECO:0000256" key="1">
    <source>
        <dbReference type="SAM" id="MobiDB-lite"/>
    </source>
</evidence>
<feature type="region of interest" description="Disordered" evidence="1">
    <location>
        <begin position="18"/>
        <end position="41"/>
    </location>
</feature>
<comment type="caution">
    <text evidence="2">The sequence shown here is derived from an EMBL/GenBank/DDBJ whole genome shotgun (WGS) entry which is preliminary data.</text>
</comment>
<keyword evidence="3" id="KW-1185">Reference proteome</keyword>
<accession>A0AA39W430</accession>
<name>A0AA39W430_9PEZI</name>
<dbReference type="EMBL" id="JAULSR010000010">
    <property type="protein sequence ID" value="KAK0610494.1"/>
    <property type="molecule type" value="Genomic_DNA"/>
</dbReference>
<protein>
    <submittedName>
        <fullName evidence="2">Uncharacterized protein</fullName>
    </submittedName>
</protein>
<reference evidence="2" key="1">
    <citation type="submission" date="2023-06" db="EMBL/GenBank/DDBJ databases">
        <title>Genome-scale phylogeny and comparative genomics of the fungal order Sordariales.</title>
        <authorList>
            <consortium name="Lawrence Berkeley National Laboratory"/>
            <person name="Hensen N."/>
            <person name="Bonometti L."/>
            <person name="Westerberg I."/>
            <person name="Brannstrom I.O."/>
            <person name="Guillou S."/>
            <person name="Cros-Aarteil S."/>
            <person name="Calhoun S."/>
            <person name="Haridas S."/>
            <person name="Kuo A."/>
            <person name="Mondo S."/>
            <person name="Pangilinan J."/>
            <person name="Riley R."/>
            <person name="LaButti K."/>
            <person name="Andreopoulos B."/>
            <person name="Lipzen A."/>
            <person name="Chen C."/>
            <person name="Yanf M."/>
            <person name="Daum C."/>
            <person name="Ng V."/>
            <person name="Clum A."/>
            <person name="Steindorff A."/>
            <person name="Ohm R."/>
            <person name="Martin F."/>
            <person name="Silar P."/>
            <person name="Natvig D."/>
            <person name="Lalanne C."/>
            <person name="Gautier V."/>
            <person name="Ament-velasquez S.L."/>
            <person name="Kruys A."/>
            <person name="Hutchinson M.I."/>
            <person name="Powell A.J."/>
            <person name="Barry K."/>
            <person name="Miller A.N."/>
            <person name="Grigoriev I.V."/>
            <person name="Debuchy R."/>
            <person name="Gladieux P."/>
            <person name="Thoren M.H."/>
            <person name="Johannesson H."/>
        </authorList>
    </citation>
    <scope>NUCLEOTIDE SEQUENCE</scope>
    <source>
        <strain evidence="2">SMH3391-2</strain>
    </source>
</reference>
<organism evidence="2 3">
    <name type="scientific">Bombardia bombarda</name>
    <dbReference type="NCBI Taxonomy" id="252184"/>
    <lineage>
        <taxon>Eukaryota</taxon>
        <taxon>Fungi</taxon>
        <taxon>Dikarya</taxon>
        <taxon>Ascomycota</taxon>
        <taxon>Pezizomycotina</taxon>
        <taxon>Sordariomycetes</taxon>
        <taxon>Sordariomycetidae</taxon>
        <taxon>Sordariales</taxon>
        <taxon>Lasiosphaeriaceae</taxon>
        <taxon>Bombardia</taxon>
    </lineage>
</organism>
<feature type="compositionally biased region" description="Basic and acidic residues" evidence="1">
    <location>
        <begin position="266"/>
        <end position="275"/>
    </location>
</feature>
<gene>
    <name evidence="2" type="ORF">B0T17DRAFT_544728</name>
</gene>
<dbReference type="Proteomes" id="UP001174934">
    <property type="component" value="Unassembled WGS sequence"/>
</dbReference>
<feature type="region of interest" description="Disordered" evidence="1">
    <location>
        <begin position="155"/>
        <end position="180"/>
    </location>
</feature>